<dbReference type="OrthoDB" id="2687864at2"/>
<evidence type="ECO:0000313" key="3">
    <source>
        <dbReference type="Proteomes" id="UP000297900"/>
    </source>
</evidence>
<reference evidence="2 3" key="1">
    <citation type="submission" date="2019-03" db="EMBL/GenBank/DDBJ databases">
        <title>Cohnella endophytica sp. nov., a novel endophytic bacterium isolated from bark of Sonneratia apetala.</title>
        <authorList>
            <person name="Tuo L."/>
        </authorList>
    </citation>
    <scope>NUCLEOTIDE SEQUENCE [LARGE SCALE GENOMIC DNA]</scope>
    <source>
        <strain evidence="2 3">CCTCC AB 208254</strain>
    </source>
</reference>
<dbReference type="Proteomes" id="UP000297900">
    <property type="component" value="Unassembled WGS sequence"/>
</dbReference>
<organism evidence="2 3">
    <name type="scientific">Cohnella luojiensis</name>
    <dbReference type="NCBI Taxonomy" id="652876"/>
    <lineage>
        <taxon>Bacteria</taxon>
        <taxon>Bacillati</taxon>
        <taxon>Bacillota</taxon>
        <taxon>Bacilli</taxon>
        <taxon>Bacillales</taxon>
        <taxon>Paenibacillaceae</taxon>
        <taxon>Cohnella</taxon>
    </lineage>
</organism>
<name>A0A4Y8LZV1_9BACL</name>
<evidence type="ECO:0000313" key="2">
    <source>
        <dbReference type="EMBL" id="TFE25587.1"/>
    </source>
</evidence>
<comment type="caution">
    <text evidence="2">The sequence shown here is derived from an EMBL/GenBank/DDBJ whole genome shotgun (WGS) entry which is preliminary data.</text>
</comment>
<feature type="region of interest" description="Disordered" evidence="1">
    <location>
        <begin position="1"/>
        <end position="66"/>
    </location>
</feature>
<feature type="compositionally biased region" description="Polar residues" evidence="1">
    <location>
        <begin position="39"/>
        <end position="50"/>
    </location>
</feature>
<feature type="compositionally biased region" description="Low complexity" evidence="1">
    <location>
        <begin position="51"/>
        <end position="66"/>
    </location>
</feature>
<gene>
    <name evidence="2" type="ORF">E2980_13435</name>
</gene>
<dbReference type="AlphaFoldDB" id="A0A4Y8LZV1"/>
<feature type="compositionally biased region" description="Basic and acidic residues" evidence="1">
    <location>
        <begin position="20"/>
        <end position="31"/>
    </location>
</feature>
<dbReference type="EMBL" id="SOMN01000018">
    <property type="protein sequence ID" value="TFE25587.1"/>
    <property type="molecule type" value="Genomic_DNA"/>
</dbReference>
<dbReference type="RefSeq" id="WP_135152703.1">
    <property type="nucleotide sequence ID" value="NZ_SOMN01000018.1"/>
</dbReference>
<sequence>MNIVDGMDAARFNSVNPHENSMDEEAKKENTKMPMVLRNLNNKSNLDSTSPQQAQAQMAQQPPLNE</sequence>
<accession>A0A4Y8LZV1</accession>
<keyword evidence="3" id="KW-1185">Reference proteome</keyword>
<proteinExistence type="predicted"/>
<evidence type="ECO:0000256" key="1">
    <source>
        <dbReference type="SAM" id="MobiDB-lite"/>
    </source>
</evidence>
<protein>
    <submittedName>
        <fullName evidence="2">Uncharacterized protein</fullName>
    </submittedName>
</protein>